<feature type="disulfide bond" evidence="2">
    <location>
        <begin position="801"/>
        <end position="818"/>
    </location>
</feature>
<dbReference type="OrthoDB" id="5982253at2759"/>
<organism evidence="5 6">
    <name type="scientific">Pocillopora damicornis</name>
    <name type="common">Cauliflower coral</name>
    <name type="synonym">Millepora damicornis</name>
    <dbReference type="NCBI Taxonomy" id="46731"/>
    <lineage>
        <taxon>Eukaryota</taxon>
        <taxon>Metazoa</taxon>
        <taxon>Cnidaria</taxon>
        <taxon>Anthozoa</taxon>
        <taxon>Hexacorallia</taxon>
        <taxon>Scleractinia</taxon>
        <taxon>Astrocoeniina</taxon>
        <taxon>Pocilloporidae</taxon>
        <taxon>Pocillopora</taxon>
    </lineage>
</organism>
<dbReference type="EMBL" id="RCHS01001604">
    <property type="protein sequence ID" value="RMX52589.1"/>
    <property type="molecule type" value="Genomic_DNA"/>
</dbReference>
<dbReference type="AlphaFoldDB" id="A0A3M6UG91"/>
<dbReference type="SUPFAM" id="SSF57196">
    <property type="entry name" value="EGF/Laminin"/>
    <property type="match status" value="3"/>
</dbReference>
<feature type="region of interest" description="Disordered" evidence="3">
    <location>
        <begin position="593"/>
        <end position="663"/>
    </location>
</feature>
<dbReference type="Gene3D" id="2.10.25.10">
    <property type="entry name" value="Laminin"/>
    <property type="match status" value="3"/>
</dbReference>
<evidence type="ECO:0000313" key="6">
    <source>
        <dbReference type="Proteomes" id="UP000275408"/>
    </source>
</evidence>
<feature type="region of interest" description="Disordered" evidence="3">
    <location>
        <begin position="554"/>
        <end position="581"/>
    </location>
</feature>
<gene>
    <name evidence="5" type="ORF">pdam_00019389</name>
</gene>
<evidence type="ECO:0000256" key="3">
    <source>
        <dbReference type="SAM" id="MobiDB-lite"/>
    </source>
</evidence>
<dbReference type="STRING" id="46731.A0A3M6UG91"/>
<feature type="domain" description="EGF-like" evidence="4">
    <location>
        <begin position="104"/>
        <end position="142"/>
    </location>
</feature>
<feature type="disulfide bond" evidence="2">
    <location>
        <begin position="113"/>
        <end position="130"/>
    </location>
</feature>
<dbReference type="CDD" id="cd00054">
    <property type="entry name" value="EGF_CA"/>
    <property type="match status" value="3"/>
</dbReference>
<feature type="domain" description="EGF-like" evidence="4">
    <location>
        <begin position="361"/>
        <end position="399"/>
    </location>
</feature>
<feature type="compositionally biased region" description="Gly residues" evidence="3">
    <location>
        <begin position="630"/>
        <end position="656"/>
    </location>
</feature>
<feature type="disulfide bond" evidence="2">
    <location>
        <begin position="389"/>
        <end position="398"/>
    </location>
</feature>
<feature type="domain" description="EGF-like" evidence="4">
    <location>
        <begin position="792"/>
        <end position="830"/>
    </location>
</feature>
<evidence type="ECO:0000259" key="4">
    <source>
        <dbReference type="PROSITE" id="PS50026"/>
    </source>
</evidence>
<dbReference type="Proteomes" id="UP000275408">
    <property type="component" value="Unassembled WGS sequence"/>
</dbReference>
<dbReference type="PROSITE" id="PS00022">
    <property type="entry name" value="EGF_1"/>
    <property type="match status" value="1"/>
</dbReference>
<comment type="caution">
    <text evidence="5">The sequence shown here is derived from an EMBL/GenBank/DDBJ whole genome shotgun (WGS) entry which is preliminary data.</text>
</comment>
<evidence type="ECO:0000313" key="5">
    <source>
        <dbReference type="EMBL" id="RMX52589.1"/>
    </source>
</evidence>
<feature type="compositionally biased region" description="Gly residues" evidence="3">
    <location>
        <begin position="1032"/>
        <end position="1043"/>
    </location>
</feature>
<feature type="compositionally biased region" description="Gly residues" evidence="3">
    <location>
        <begin position="604"/>
        <end position="613"/>
    </location>
</feature>
<evidence type="ECO:0000256" key="1">
    <source>
        <dbReference type="ARBA" id="ARBA00023157"/>
    </source>
</evidence>
<proteinExistence type="predicted"/>
<feature type="compositionally biased region" description="Low complexity" evidence="3">
    <location>
        <begin position="554"/>
        <end position="568"/>
    </location>
</feature>
<protein>
    <recommendedName>
        <fullName evidence="4">EGF-like domain-containing protein</fullName>
    </recommendedName>
</protein>
<comment type="caution">
    <text evidence="2">Lacks conserved residue(s) required for the propagation of feature annotation.</text>
</comment>
<evidence type="ECO:0000256" key="2">
    <source>
        <dbReference type="PROSITE-ProRule" id="PRU00076"/>
    </source>
</evidence>
<feature type="region of interest" description="Disordered" evidence="3">
    <location>
        <begin position="1072"/>
        <end position="1112"/>
    </location>
</feature>
<dbReference type="PANTHER" id="PTHR31535:SF3">
    <property type="entry name" value="REGULATORY PROTEIN ZESTE"/>
    <property type="match status" value="1"/>
</dbReference>
<dbReference type="InterPro" id="IPR001881">
    <property type="entry name" value="EGF-like_Ca-bd_dom"/>
</dbReference>
<feature type="disulfide bond" evidence="2">
    <location>
        <begin position="820"/>
        <end position="829"/>
    </location>
</feature>
<name>A0A3M6UG91_POCDA</name>
<dbReference type="GO" id="GO:0005509">
    <property type="term" value="F:calcium ion binding"/>
    <property type="evidence" value="ECO:0007669"/>
    <property type="project" value="InterPro"/>
</dbReference>
<dbReference type="PANTHER" id="PTHR31535">
    <property type="match status" value="1"/>
</dbReference>
<keyword evidence="6" id="KW-1185">Reference proteome</keyword>
<accession>A0A3M6UG91</accession>
<dbReference type="PROSITE" id="PS50026">
    <property type="entry name" value="EGF_3"/>
    <property type="match status" value="3"/>
</dbReference>
<feature type="disulfide bond" evidence="2">
    <location>
        <begin position="370"/>
        <end position="387"/>
    </location>
</feature>
<sequence>MVQHACYHISNQSVSDVHCRSLMFEKSVGGRALQQHVFKQIYLTMVIEPDSDCKNKCLMENICVSVNVGPPDKNGLRVYQLSDSDHIQHPDDLKSQEGYQYWATKNPCSSSPCLHNSTCLNGFTDKRYICLCQVGFKGKQYGKKGDQKLRIDLNKCQVVVVAGLTPVEEVELISRGPREGAEKVGGEGGRSLHNNVVGGFGGGSGAHGQSGGEGDCGGGVAPTTMETIRTTNVVITRLVMVRMVEHCSLFLSSLLNYFLCGGWLICFVEGNQGIHCRSLMFEKSVGGRALQQHVFKQIYLTMAIEPHSDCKNRCLMENTCVSVNVGPPDKNGLRVCQLSDSDHTQHPDDLKPQEGYQYWATKNPCSSSPCLHNATCLYGFTDKRYICLCQAGYKGNKCEKKGDQKLRIDLTFKAIFTNLNATGRCGPTTLGSHYTGQDHDGQVTLSSGIQQWTVPYTGDYRIEAVGAAGGYDGANNNPQYRGRGARMIGTFRLKEDEVIQILVGQEGGINKMDKSSGGGGGTFVVRGTDTPLIIAGGGGGIDSAKSIHVECDASTSKTGKSGHKSWSGGSNGHGAQTADGGYSGGGGGGFYSSGRSGTDFKGTKGVGGEGGKGFLQRGEGGRSLHHNVVGGFGGGGGAHRESGGGGGGGYSGGSSGDGSRDSCGGGGGSYNDGNNHDNECCYKTAGHGQVQHACHHISNQSVAGILCRSLMFEKPVGEHALQQHVFKQIYLTTGIEPYSDCKNRCLMENTCVSMNVGPPSKNGLRVCQLSDSDHIQHPDDLKPREGYQYWATKNPCSSSPCLPNATCLNGFTDKRYICLCPVGFKRKKCERKVFKAIFTNLNATGRYGPTTLGSHYTGQDHDGQVTLSNGIQQWTVPYTGDYKIRAIGAAGGYDSYPNSPEYRGRGARIVGEFRLKEGEVIQILVGQEGGINKRNESSGGGGGTFVVRGADTPLIIAGGGGGIDSAQSRHAGCDASTNTTGNLGYDSWSGGSNGHGAQTADDGNSGGGGGWFYSSGRNGENFNGTKGEGEEGGNGFLQGGEGGRSLHHNVVGGFGGGGGAHGWAGGGGGGGYSGGSSGSGSHDSCGGGGGSYNDGKKQKNECCYNKAGHGQK</sequence>
<keyword evidence="2" id="KW-0245">EGF-like domain</keyword>
<feature type="region of interest" description="Disordered" evidence="3">
    <location>
        <begin position="989"/>
        <end position="1044"/>
    </location>
</feature>
<keyword evidence="1 2" id="KW-1015">Disulfide bond</keyword>
<dbReference type="Pfam" id="PF00008">
    <property type="entry name" value="EGF"/>
    <property type="match status" value="3"/>
</dbReference>
<dbReference type="SMART" id="SM00179">
    <property type="entry name" value="EGF_CA"/>
    <property type="match status" value="3"/>
</dbReference>
<dbReference type="PROSITE" id="PS01186">
    <property type="entry name" value="EGF_2"/>
    <property type="match status" value="2"/>
</dbReference>
<reference evidence="5 6" key="1">
    <citation type="journal article" date="2018" name="Sci. Rep.">
        <title>Comparative analysis of the Pocillopora damicornis genome highlights role of immune system in coral evolution.</title>
        <authorList>
            <person name="Cunning R."/>
            <person name="Bay R.A."/>
            <person name="Gillette P."/>
            <person name="Baker A.C."/>
            <person name="Traylor-Knowles N."/>
        </authorList>
    </citation>
    <scope>NUCLEOTIDE SEQUENCE [LARGE SCALE GENOMIC DNA]</scope>
    <source>
        <strain evidence="5">RSMAS</strain>
        <tissue evidence="5">Whole animal</tissue>
    </source>
</reference>
<dbReference type="InterPro" id="IPR000742">
    <property type="entry name" value="EGF"/>
</dbReference>
<dbReference type="SMART" id="SM00181">
    <property type="entry name" value="EGF"/>
    <property type="match status" value="3"/>
</dbReference>
<feature type="compositionally biased region" description="Low complexity" evidence="3">
    <location>
        <begin position="1012"/>
        <end position="1025"/>
    </location>
</feature>